<comment type="catalytic activity">
    <reaction evidence="13">
        <text>L-serine = D-serine</text>
        <dbReference type="Rhea" id="RHEA:10980"/>
        <dbReference type="ChEBI" id="CHEBI:33384"/>
        <dbReference type="ChEBI" id="CHEBI:35247"/>
        <dbReference type="EC" id="5.1.1.18"/>
    </reaction>
</comment>
<protein>
    <recommendedName>
        <fullName evidence="17">Serine racemase</fullName>
        <ecNumber evidence="6">4.3.1.17</ecNumber>
        <ecNumber evidence="15">4.3.1.18</ecNumber>
        <ecNumber evidence="16">5.1.1.18</ecNumber>
    </recommendedName>
    <alternativeName>
        <fullName evidence="18">D-serine ammonia-lyase</fullName>
    </alternativeName>
    <alternativeName>
        <fullName evidence="20">D-serine dehydratase</fullName>
    </alternativeName>
    <alternativeName>
        <fullName evidence="19">L-serine ammonia-lyase</fullName>
    </alternativeName>
    <alternativeName>
        <fullName evidence="10">L-serine dehydratase</fullName>
    </alternativeName>
</protein>
<comment type="cofactor">
    <cofactor evidence="4">
        <name>Mg(2+)</name>
        <dbReference type="ChEBI" id="CHEBI:18420"/>
    </cofactor>
</comment>
<evidence type="ECO:0000256" key="12">
    <source>
        <dbReference type="ARBA" id="ARBA00050422"/>
    </source>
</evidence>
<evidence type="ECO:0000256" key="9">
    <source>
        <dbReference type="ARBA" id="ARBA00023239"/>
    </source>
</evidence>
<dbReference type="PANTHER" id="PTHR43050">
    <property type="entry name" value="SERINE / THREONINE RACEMASE FAMILY MEMBER"/>
    <property type="match status" value="1"/>
</dbReference>
<evidence type="ECO:0000256" key="16">
    <source>
        <dbReference type="ARBA" id="ARBA00066592"/>
    </source>
</evidence>
<evidence type="ECO:0000256" key="17">
    <source>
        <dbReference type="ARBA" id="ARBA00070760"/>
    </source>
</evidence>
<dbReference type="Proteomes" id="UP000000539">
    <property type="component" value="Chromosome 19"/>
</dbReference>
<accession>A0A8V1AI43</accession>
<dbReference type="GO" id="GO:0005524">
    <property type="term" value="F:ATP binding"/>
    <property type="evidence" value="ECO:0000318"/>
    <property type="project" value="GO_Central"/>
</dbReference>
<dbReference type="RefSeq" id="XP_040506347.1">
    <property type="nucleotide sequence ID" value="XM_040650413.2"/>
</dbReference>
<dbReference type="PROSITE" id="PS00165">
    <property type="entry name" value="DEHYDRATASE_SER_THR"/>
    <property type="match status" value="1"/>
</dbReference>
<dbReference type="GO" id="GO:0070179">
    <property type="term" value="P:D-serine biosynthetic process"/>
    <property type="evidence" value="ECO:0000318"/>
    <property type="project" value="GO_Central"/>
</dbReference>
<organism evidence="23 24">
    <name type="scientific">Gallus gallus</name>
    <name type="common">Chicken</name>
    <dbReference type="NCBI Taxonomy" id="9031"/>
    <lineage>
        <taxon>Eukaryota</taxon>
        <taxon>Metazoa</taxon>
        <taxon>Chordata</taxon>
        <taxon>Craniata</taxon>
        <taxon>Vertebrata</taxon>
        <taxon>Euteleostomi</taxon>
        <taxon>Archelosauria</taxon>
        <taxon>Archosauria</taxon>
        <taxon>Dinosauria</taxon>
        <taxon>Saurischia</taxon>
        <taxon>Theropoda</taxon>
        <taxon>Coelurosauria</taxon>
        <taxon>Aves</taxon>
        <taxon>Neognathae</taxon>
        <taxon>Galloanserae</taxon>
        <taxon>Galliformes</taxon>
        <taxon>Phasianidae</taxon>
        <taxon>Phasianinae</taxon>
        <taxon>Gallus</taxon>
    </lineage>
</organism>
<dbReference type="GO" id="GO:0030165">
    <property type="term" value="F:PDZ domain binding"/>
    <property type="evidence" value="ECO:0007669"/>
    <property type="project" value="Ensembl"/>
</dbReference>
<comment type="cofactor">
    <cofactor evidence="1">
        <name>Ca(2+)</name>
        <dbReference type="ChEBI" id="CHEBI:29108"/>
    </cofactor>
</comment>
<dbReference type="GO" id="GO:0043025">
    <property type="term" value="C:neuronal cell body"/>
    <property type="evidence" value="ECO:0007669"/>
    <property type="project" value="Ensembl"/>
</dbReference>
<gene>
    <name evidence="23" type="primary">SRR</name>
</gene>
<evidence type="ECO:0000256" key="10">
    <source>
        <dbReference type="ARBA" id="ARBA00031418"/>
    </source>
</evidence>
<dbReference type="FunFam" id="3.40.50.1100:FF:000041">
    <property type="entry name" value="Threonine ammonia-lyase, variant"/>
    <property type="match status" value="1"/>
</dbReference>
<dbReference type="GeneID" id="771635"/>
<comment type="function">
    <text evidence="14">Catalyzes the synthesis of D-serine from L-serine. D-serine is a key coagonist with glutamate at NMDA receptors. Has dehydratase activity towards both L-serine and D-serine.</text>
</comment>
<comment type="cofactor">
    <cofactor evidence="2">
        <name>pyridoxal 5'-phosphate</name>
        <dbReference type="ChEBI" id="CHEBI:597326"/>
    </cofactor>
</comment>
<dbReference type="EC" id="4.3.1.18" evidence="15"/>
<keyword evidence="9" id="KW-0456">Lyase</keyword>
<evidence type="ECO:0000256" key="2">
    <source>
        <dbReference type="ARBA" id="ARBA00001933"/>
    </source>
</evidence>
<evidence type="ECO:0000256" key="11">
    <source>
        <dbReference type="ARBA" id="ARBA00049406"/>
    </source>
</evidence>
<reference evidence="23" key="2">
    <citation type="submission" date="2025-08" db="UniProtKB">
        <authorList>
            <consortium name="Ensembl"/>
        </authorList>
    </citation>
    <scope>IDENTIFICATION</scope>
    <source>
        <strain evidence="23">broiler</strain>
    </source>
</reference>
<dbReference type="OrthoDB" id="4418812at2759"/>
<comment type="cofactor">
    <cofactor evidence="3">
        <name>Mn(2+)</name>
        <dbReference type="ChEBI" id="CHEBI:29035"/>
    </cofactor>
</comment>
<dbReference type="AlphaFoldDB" id="A0A8V1AI43"/>
<dbReference type="GO" id="GO:0000287">
    <property type="term" value="F:magnesium ion binding"/>
    <property type="evidence" value="ECO:0000318"/>
    <property type="project" value="GO_Central"/>
</dbReference>
<evidence type="ECO:0000259" key="22">
    <source>
        <dbReference type="Pfam" id="PF00291"/>
    </source>
</evidence>
<dbReference type="InterPro" id="IPR036052">
    <property type="entry name" value="TrpB-like_PALP_sf"/>
</dbReference>
<feature type="domain" description="Tryptophan synthase beta chain-like PALP" evidence="22">
    <location>
        <begin position="20"/>
        <end position="268"/>
    </location>
</feature>
<dbReference type="GO" id="GO:0003941">
    <property type="term" value="F:L-serine ammonia-lyase activity"/>
    <property type="evidence" value="ECO:0000318"/>
    <property type="project" value="GO_Central"/>
</dbReference>
<evidence type="ECO:0000256" key="1">
    <source>
        <dbReference type="ARBA" id="ARBA00001913"/>
    </source>
</evidence>
<evidence type="ECO:0000256" key="6">
    <source>
        <dbReference type="ARBA" id="ARBA00012093"/>
    </source>
</evidence>
<dbReference type="Pfam" id="PF00291">
    <property type="entry name" value="PALP"/>
    <property type="match status" value="1"/>
</dbReference>
<evidence type="ECO:0000313" key="24">
    <source>
        <dbReference type="Proteomes" id="UP000000539"/>
    </source>
</evidence>
<dbReference type="GeneTree" id="ENSGT00550000075026"/>
<reference evidence="23" key="3">
    <citation type="submission" date="2025-09" db="UniProtKB">
        <authorList>
            <consortium name="Ensembl"/>
        </authorList>
    </citation>
    <scope>IDENTIFICATION</scope>
    <source>
        <strain evidence="23">broiler</strain>
    </source>
</reference>
<evidence type="ECO:0000256" key="7">
    <source>
        <dbReference type="ARBA" id="ARBA00022842"/>
    </source>
</evidence>
<evidence type="ECO:0000256" key="4">
    <source>
        <dbReference type="ARBA" id="ARBA00001946"/>
    </source>
</evidence>
<reference evidence="23" key="1">
    <citation type="submission" date="2020-11" db="EMBL/GenBank/DDBJ databases">
        <title>Gallus gallus (Chicken) genome, bGalGal1, GRCg7b, maternal haplotype autosomes + Z &amp; W.</title>
        <authorList>
            <person name="Warren W."/>
            <person name="Formenti G."/>
            <person name="Fedrigo O."/>
            <person name="Haase B."/>
            <person name="Mountcastle J."/>
            <person name="Balacco J."/>
            <person name="Tracey A."/>
            <person name="Schneider V."/>
            <person name="Okimoto R."/>
            <person name="Cheng H."/>
            <person name="Hawken R."/>
            <person name="Howe K."/>
            <person name="Jarvis E.D."/>
        </authorList>
    </citation>
    <scope>NUCLEOTIDE SEQUENCE [LARGE SCALE GENOMIC DNA]</scope>
    <source>
        <strain evidence="23">Broiler</strain>
    </source>
</reference>
<dbReference type="EC" id="5.1.1.18" evidence="16"/>
<dbReference type="InterPro" id="IPR001926">
    <property type="entry name" value="TrpB-like_PALP"/>
</dbReference>
<keyword evidence="24" id="KW-1185">Reference proteome</keyword>
<evidence type="ECO:0000256" key="21">
    <source>
        <dbReference type="SAM" id="MobiDB-lite"/>
    </source>
</evidence>
<dbReference type="EC" id="4.3.1.17" evidence="6"/>
<dbReference type="GO" id="GO:0032496">
    <property type="term" value="P:response to lipopolysaccharide"/>
    <property type="evidence" value="ECO:0007669"/>
    <property type="project" value="Ensembl"/>
</dbReference>
<dbReference type="PANTHER" id="PTHR43050:SF1">
    <property type="entry name" value="SERINE RACEMASE"/>
    <property type="match status" value="1"/>
</dbReference>
<dbReference type="InterPro" id="IPR000634">
    <property type="entry name" value="Ser/Thr_deHydtase_PyrdxlP-BS"/>
</dbReference>
<dbReference type="GO" id="GO:0005509">
    <property type="term" value="F:calcium ion binding"/>
    <property type="evidence" value="ECO:0007669"/>
    <property type="project" value="Ensembl"/>
</dbReference>
<evidence type="ECO:0000256" key="15">
    <source>
        <dbReference type="ARBA" id="ARBA00066349"/>
    </source>
</evidence>
<dbReference type="GO" id="GO:0042866">
    <property type="term" value="P:pyruvate biosynthetic process"/>
    <property type="evidence" value="ECO:0007669"/>
    <property type="project" value="Ensembl"/>
</dbReference>
<evidence type="ECO:0000256" key="3">
    <source>
        <dbReference type="ARBA" id="ARBA00001936"/>
    </source>
</evidence>
<dbReference type="GO" id="GO:0006563">
    <property type="term" value="P:L-serine metabolic process"/>
    <property type="evidence" value="ECO:0007669"/>
    <property type="project" value="Ensembl"/>
</dbReference>
<comment type="similarity">
    <text evidence="5">Belongs to the serine/threonine dehydratase family.</text>
</comment>
<evidence type="ECO:0000256" key="13">
    <source>
        <dbReference type="ARBA" id="ARBA00051769"/>
    </source>
</evidence>
<evidence type="ECO:0000256" key="14">
    <source>
        <dbReference type="ARBA" id="ARBA00056426"/>
    </source>
</evidence>
<evidence type="ECO:0000256" key="5">
    <source>
        <dbReference type="ARBA" id="ARBA00010869"/>
    </source>
</evidence>
<comment type="catalytic activity">
    <reaction evidence="11">
        <text>L-serine = pyruvate + NH4(+)</text>
        <dbReference type="Rhea" id="RHEA:19169"/>
        <dbReference type="ChEBI" id="CHEBI:15361"/>
        <dbReference type="ChEBI" id="CHEBI:28938"/>
        <dbReference type="ChEBI" id="CHEBI:33384"/>
        <dbReference type="EC" id="4.3.1.17"/>
    </reaction>
</comment>
<keyword evidence="7" id="KW-0460">Magnesium</keyword>
<evidence type="ECO:0000256" key="19">
    <source>
        <dbReference type="ARBA" id="ARBA00081060"/>
    </source>
</evidence>
<dbReference type="GO" id="GO:0008721">
    <property type="term" value="F:D-serine ammonia-lyase activity"/>
    <property type="evidence" value="ECO:0007669"/>
    <property type="project" value="UniProtKB-EC"/>
</dbReference>
<evidence type="ECO:0000256" key="8">
    <source>
        <dbReference type="ARBA" id="ARBA00022898"/>
    </source>
</evidence>
<dbReference type="GO" id="GO:0030378">
    <property type="term" value="F:serine racemase activity"/>
    <property type="evidence" value="ECO:0000318"/>
    <property type="project" value="GO_Central"/>
</dbReference>
<comment type="catalytic activity">
    <reaction evidence="12">
        <text>D-serine = pyruvate + NH4(+)</text>
        <dbReference type="Rhea" id="RHEA:13977"/>
        <dbReference type="ChEBI" id="CHEBI:15361"/>
        <dbReference type="ChEBI" id="CHEBI:28938"/>
        <dbReference type="ChEBI" id="CHEBI:35247"/>
        <dbReference type="EC" id="4.3.1.18"/>
    </reaction>
</comment>
<dbReference type="Ensembl" id="ENSGALT00010071124.1">
    <property type="protein sequence ID" value="ENSGALP00010043815.1"/>
    <property type="gene ID" value="ENSGALG00010029404.1"/>
</dbReference>
<dbReference type="RefSeq" id="XP_040543154.1">
    <property type="nucleotide sequence ID" value="XM_040687220.2"/>
</dbReference>
<dbReference type="SUPFAM" id="SSF53686">
    <property type="entry name" value="Tryptophan synthase beta subunit-like PLP-dependent enzymes"/>
    <property type="match status" value="1"/>
</dbReference>
<dbReference type="GO" id="GO:0016594">
    <property type="term" value="F:glycine binding"/>
    <property type="evidence" value="ECO:0007669"/>
    <property type="project" value="Ensembl"/>
</dbReference>
<evidence type="ECO:0000256" key="20">
    <source>
        <dbReference type="ARBA" id="ARBA00081761"/>
    </source>
</evidence>
<dbReference type="GO" id="GO:0030170">
    <property type="term" value="F:pyridoxal phosphate binding"/>
    <property type="evidence" value="ECO:0000318"/>
    <property type="project" value="GO_Central"/>
</dbReference>
<dbReference type="GO" id="GO:0005737">
    <property type="term" value="C:cytoplasm"/>
    <property type="evidence" value="ECO:0007669"/>
    <property type="project" value="Ensembl"/>
</dbReference>
<dbReference type="SMR" id="A0A8V1AI43"/>
<evidence type="ECO:0000313" key="23">
    <source>
        <dbReference type="Ensembl" id="ENSGALP00010043815.1"/>
    </source>
</evidence>
<dbReference type="GO" id="GO:0018114">
    <property type="term" value="F:threonine racemase activity"/>
    <property type="evidence" value="ECO:0007669"/>
    <property type="project" value="Ensembl"/>
</dbReference>
<proteinExistence type="inferred from homology"/>
<keyword evidence="8" id="KW-0663">Pyridoxal phosphate</keyword>
<dbReference type="CTD" id="63826"/>
<dbReference type="GO" id="GO:0042803">
    <property type="term" value="F:protein homodimerization activity"/>
    <property type="evidence" value="ECO:0007669"/>
    <property type="project" value="Ensembl"/>
</dbReference>
<dbReference type="Gene3D" id="3.40.50.1100">
    <property type="match status" value="2"/>
</dbReference>
<feature type="region of interest" description="Disordered" evidence="21">
    <location>
        <begin position="336"/>
        <end position="369"/>
    </location>
</feature>
<name>A0A8V1AI43_CHICK</name>
<sequence>MGSVRVADVGAAMGRLRGRVHRTPVLTCGTLQRLAGRRLLFKCELFQRTGSFKIRGALNAVRSLVEEAERAGQERPRAIVTHSSGNHGQALACAARDEGIPAYVVVPRTAPPCKQAAIRAYGATLVPCEPSDESRAETAARVVRETGGVMVHPNQEPAVIAGQGTIALEVLEQAPEVNAVVVPVGGGGMVAGIAVAIKALRPDVKVFAAEPRNADDCYQSKLRGELTPNRHTPVTIADAVKTSIGENTWPIIRDLVDDVLTVSEEEIKGKPCAPQQLCKHHHSFQLEGAGGNSALPSQSAAEPDVHAVPSVALEEHVLAAGMTAAVLSQTASHTAGVGKDEAADRANSGCGSRSRAFRAVPGSPPGGGECLHRAVRRKRGPELPDLAHRAPWGRRLRTERRIQWGEPGFEFVRLGLYDTKN</sequence>
<evidence type="ECO:0000256" key="18">
    <source>
        <dbReference type="ARBA" id="ARBA00076108"/>
    </source>
</evidence>
<dbReference type="FunCoup" id="A0A8V1AI43">
    <property type="interactions" value="27"/>
</dbReference>